<keyword evidence="1" id="KW-0677">Repeat</keyword>
<dbReference type="PROSITE" id="PS51903">
    <property type="entry name" value="CLP_R"/>
    <property type="match status" value="1"/>
</dbReference>
<name>A0ABV2A3H6_9ACTN</name>
<dbReference type="Proteomes" id="UP001432401">
    <property type="component" value="Unassembled WGS sequence"/>
</dbReference>
<dbReference type="SUPFAM" id="SSF81923">
    <property type="entry name" value="Double Clp-N motif"/>
    <property type="match status" value="2"/>
</dbReference>
<proteinExistence type="predicted"/>
<evidence type="ECO:0000259" key="3">
    <source>
        <dbReference type="PROSITE" id="PS51903"/>
    </source>
</evidence>
<dbReference type="RefSeq" id="WP_352986795.1">
    <property type="nucleotide sequence ID" value="NZ_JBEQNA010000007.1"/>
</dbReference>
<dbReference type="GO" id="GO:0008233">
    <property type="term" value="F:peptidase activity"/>
    <property type="evidence" value="ECO:0007669"/>
    <property type="project" value="UniProtKB-KW"/>
</dbReference>
<reference evidence="4 5" key="1">
    <citation type="submission" date="2024-06" db="EMBL/GenBank/DDBJ databases">
        <authorList>
            <person name="Bataeva Y.V."/>
            <person name="Grigorian L.N."/>
            <person name="Solomentsev V.I."/>
        </authorList>
    </citation>
    <scope>NUCLEOTIDE SEQUENCE [LARGE SCALE GENOMIC DNA]</scope>
    <source>
        <strain evidence="5">SCPM-O-B-12605 (RCAM04882)</strain>
    </source>
</reference>
<dbReference type="GO" id="GO:0006508">
    <property type="term" value="P:proteolysis"/>
    <property type="evidence" value="ECO:0007669"/>
    <property type="project" value="UniProtKB-KW"/>
</dbReference>
<dbReference type="Gene3D" id="1.10.1780.10">
    <property type="entry name" value="Clp, N-terminal domain"/>
    <property type="match status" value="2"/>
</dbReference>
<keyword evidence="4" id="KW-0378">Hydrolase</keyword>
<accession>A0ABV2A3H6</accession>
<evidence type="ECO:0000313" key="4">
    <source>
        <dbReference type="EMBL" id="MES0837913.1"/>
    </source>
</evidence>
<evidence type="ECO:0000256" key="1">
    <source>
        <dbReference type="PROSITE-ProRule" id="PRU01251"/>
    </source>
</evidence>
<feature type="region of interest" description="Disordered" evidence="2">
    <location>
        <begin position="229"/>
        <end position="254"/>
    </location>
</feature>
<dbReference type="Pfam" id="PF10604">
    <property type="entry name" value="Polyketide_cyc2"/>
    <property type="match status" value="1"/>
</dbReference>
<keyword evidence="5" id="KW-1185">Reference proteome</keyword>
<evidence type="ECO:0000256" key="2">
    <source>
        <dbReference type="SAM" id="MobiDB-lite"/>
    </source>
</evidence>
<comment type="caution">
    <text evidence="4">The sequence shown here is derived from an EMBL/GenBank/DDBJ whole genome shotgun (WGS) entry which is preliminary data.</text>
</comment>
<feature type="compositionally biased region" description="Basic and acidic residues" evidence="2">
    <location>
        <begin position="241"/>
        <end position="253"/>
    </location>
</feature>
<keyword evidence="4" id="KW-0645">Protease</keyword>
<dbReference type="SUPFAM" id="SSF55961">
    <property type="entry name" value="Bet v1-like"/>
    <property type="match status" value="1"/>
</dbReference>
<dbReference type="InterPro" id="IPR023393">
    <property type="entry name" value="START-like_dom_sf"/>
</dbReference>
<dbReference type="InterPro" id="IPR036628">
    <property type="entry name" value="Clp_N_dom_sf"/>
</dbReference>
<dbReference type="EMBL" id="JBEQNB010000022">
    <property type="protein sequence ID" value="MES0837913.1"/>
    <property type="molecule type" value="Genomic_DNA"/>
</dbReference>
<sequence length="313" mass="33837">MTNPSPKQGLLSRSYDRAAIQEAASREAARAGRYEVGFEHLLLGILVNGGPGARLLMNAGVNLSEGRSAIDGILREDLALLGIDVPVPPPSGGGRPGLLPLNPRLEEIELDCPWSGGDAALLAALIDDEGGRVRRLLDQLDVDTDKLRRDLDEPLEALEIPEPSPANSSPADGQPPEGREYTTYDLEVPVSAEQVWDLVSDPGRRSEWEPSAVSSRQLGGGVVELTAMSGQTSRESVTHSVPDREVTWTRDPDSGTPRRVRIVVEPVGDHARLHLLMDWPNAVRGRIANRMLRWISRNMLRGSAQAIAQAAAS</sequence>
<evidence type="ECO:0000313" key="5">
    <source>
        <dbReference type="Proteomes" id="UP001432401"/>
    </source>
</evidence>
<feature type="compositionally biased region" description="Polar residues" evidence="2">
    <location>
        <begin position="229"/>
        <end position="239"/>
    </location>
</feature>
<gene>
    <name evidence="4" type="ORF">ABUK86_29365</name>
</gene>
<dbReference type="InterPro" id="IPR004176">
    <property type="entry name" value="Clp_R_N"/>
</dbReference>
<feature type="domain" description="Clp R" evidence="3">
    <location>
        <begin position="1"/>
        <end position="77"/>
    </location>
</feature>
<dbReference type="Gene3D" id="3.30.530.20">
    <property type="match status" value="1"/>
</dbReference>
<dbReference type="CDD" id="cd07812">
    <property type="entry name" value="SRPBCC"/>
    <property type="match status" value="1"/>
</dbReference>
<protein>
    <submittedName>
        <fullName evidence="4">Clp protease N-terminal domain-containing protein</fullName>
    </submittedName>
</protein>
<organism evidence="4 5">
    <name type="scientific">Nocardiopsis tropica</name>
    <dbReference type="NCBI Taxonomy" id="109330"/>
    <lineage>
        <taxon>Bacteria</taxon>
        <taxon>Bacillati</taxon>
        <taxon>Actinomycetota</taxon>
        <taxon>Actinomycetes</taxon>
        <taxon>Streptosporangiales</taxon>
        <taxon>Nocardiopsidaceae</taxon>
        <taxon>Nocardiopsis</taxon>
    </lineage>
</organism>
<feature type="region of interest" description="Disordered" evidence="2">
    <location>
        <begin position="155"/>
        <end position="181"/>
    </location>
</feature>
<dbReference type="InterPro" id="IPR019587">
    <property type="entry name" value="Polyketide_cyclase/dehydratase"/>
</dbReference>